<keyword evidence="5" id="KW-0863">Zinc-finger</keyword>
<organism evidence="9 10">
    <name type="scientific">Cucumis melo</name>
    <name type="common">Muskmelon</name>
    <dbReference type="NCBI Taxonomy" id="3656"/>
    <lineage>
        <taxon>Eukaryota</taxon>
        <taxon>Viridiplantae</taxon>
        <taxon>Streptophyta</taxon>
        <taxon>Embryophyta</taxon>
        <taxon>Tracheophyta</taxon>
        <taxon>Spermatophyta</taxon>
        <taxon>Magnoliopsida</taxon>
        <taxon>eudicotyledons</taxon>
        <taxon>Gunneridae</taxon>
        <taxon>Pentapetalae</taxon>
        <taxon>rosids</taxon>
        <taxon>fabids</taxon>
        <taxon>Cucurbitales</taxon>
        <taxon>Cucurbitaceae</taxon>
        <taxon>Benincaseae</taxon>
        <taxon>Cucumis</taxon>
    </lineage>
</organism>
<keyword evidence="9" id="KW-1185">Reference proteome</keyword>
<gene>
    <name evidence="10" type="primary">LOC103484988</name>
</gene>
<reference evidence="10" key="1">
    <citation type="submission" date="2025-08" db="UniProtKB">
        <authorList>
            <consortium name="RefSeq"/>
        </authorList>
    </citation>
    <scope>IDENTIFICATION</scope>
    <source>
        <tissue evidence="10">Stem</tissue>
    </source>
</reference>
<accession>A0A1S3B1J1</accession>
<feature type="compositionally biased region" description="Basic and acidic residues" evidence="7">
    <location>
        <begin position="124"/>
        <end position="140"/>
    </location>
</feature>
<comment type="subcellular location">
    <subcellularLocation>
        <location evidence="1">Cytoplasm</location>
    </subcellularLocation>
</comment>
<feature type="zinc finger region" description="FLZ-type" evidence="6">
    <location>
        <begin position="86"/>
        <end position="130"/>
    </location>
</feature>
<protein>
    <submittedName>
        <fullName evidence="10">Protein INCREASED RESISTANCE TO MYZUS PERSICAE 1</fullName>
    </submittedName>
</protein>
<dbReference type="RefSeq" id="XP_008440627.2">
    <property type="nucleotide sequence ID" value="XM_008442405.3"/>
</dbReference>
<feature type="region of interest" description="Disordered" evidence="7">
    <location>
        <begin position="124"/>
        <end position="170"/>
    </location>
</feature>
<keyword evidence="3" id="KW-0963">Cytoplasm</keyword>
<evidence type="ECO:0000313" key="9">
    <source>
        <dbReference type="Proteomes" id="UP001652600"/>
    </source>
</evidence>
<evidence type="ECO:0000259" key="8">
    <source>
        <dbReference type="PROSITE" id="PS51795"/>
    </source>
</evidence>
<dbReference type="InParanoid" id="A0A1S3B1J1"/>
<evidence type="ECO:0000256" key="4">
    <source>
        <dbReference type="ARBA" id="ARBA00022723"/>
    </source>
</evidence>
<dbReference type="PANTHER" id="PTHR33059:SF76">
    <property type="entry name" value="FCS-LIKE ZINC FINGER 7"/>
    <property type="match status" value="1"/>
</dbReference>
<keyword evidence="5" id="KW-0862">Zinc</keyword>
<evidence type="ECO:0000256" key="7">
    <source>
        <dbReference type="SAM" id="MobiDB-lite"/>
    </source>
</evidence>
<dbReference type="eggNOG" id="ENOG502RZVC">
    <property type="taxonomic scope" value="Eukaryota"/>
</dbReference>
<keyword evidence="4" id="KW-0479">Metal-binding</keyword>
<dbReference type="PROSITE" id="PS51795">
    <property type="entry name" value="ZF_FLZ"/>
    <property type="match status" value="1"/>
</dbReference>
<dbReference type="Pfam" id="PF04570">
    <property type="entry name" value="zf-FLZ"/>
    <property type="match status" value="1"/>
</dbReference>
<dbReference type="PANTHER" id="PTHR33059">
    <property type="entry name" value="FCS-LIKE ZINC FINGER 5"/>
    <property type="match status" value="1"/>
</dbReference>
<evidence type="ECO:0000256" key="2">
    <source>
        <dbReference type="ARBA" id="ARBA00009374"/>
    </source>
</evidence>
<dbReference type="InterPro" id="IPR007650">
    <property type="entry name" value="Zf-FLZ_dom"/>
</dbReference>
<evidence type="ECO:0000256" key="3">
    <source>
        <dbReference type="ARBA" id="ARBA00022490"/>
    </source>
</evidence>
<dbReference type="GO" id="GO:0008270">
    <property type="term" value="F:zinc ion binding"/>
    <property type="evidence" value="ECO:0007669"/>
    <property type="project" value="UniProtKB-KW"/>
</dbReference>
<dbReference type="Proteomes" id="UP001652600">
    <property type="component" value="Chromosome 8"/>
</dbReference>
<comment type="similarity">
    <text evidence="2">Belongs to the FLZ family.</text>
</comment>
<dbReference type="AlphaFoldDB" id="A0A1S3B1J1"/>
<dbReference type="Gramene" id="MELO3C007773.2.1">
    <property type="protein sequence ID" value="MELO3C007773.2.1"/>
    <property type="gene ID" value="MELO3C007773.2"/>
</dbReference>
<proteinExistence type="inferred from homology"/>
<dbReference type="GO" id="GO:0005737">
    <property type="term" value="C:cytoplasm"/>
    <property type="evidence" value="ECO:0007669"/>
    <property type="project" value="UniProtKB-SubCell"/>
</dbReference>
<evidence type="ECO:0000256" key="1">
    <source>
        <dbReference type="ARBA" id="ARBA00004496"/>
    </source>
</evidence>
<dbReference type="GeneID" id="103484988"/>
<evidence type="ECO:0000256" key="6">
    <source>
        <dbReference type="PROSITE-ProRule" id="PRU01131"/>
    </source>
</evidence>
<dbReference type="KEGG" id="cmo:103484988"/>
<feature type="domain" description="FLZ-type" evidence="8">
    <location>
        <begin position="86"/>
        <end position="130"/>
    </location>
</feature>
<name>A0A1S3B1J1_CUCME</name>
<evidence type="ECO:0000313" key="10">
    <source>
        <dbReference type="RefSeq" id="XP_008440627.2"/>
    </source>
</evidence>
<sequence length="170" mass="18897">MLLGKRPRLPIKRTTSMTGIRGDIPDVEFEEQPSDQNNTGYDLLHHPMPVSVPRNTTAINYSALVSPRNLRNQSARDGLSQPPNDHFLRTCGLCKRRLAPGRDIYMYRGDTAFCSSECREKQIKEDERKEYGGKKKEERQGGAMASTVGVRGSGKKEAEGGHGGRPIIPC</sequence>
<evidence type="ECO:0000256" key="5">
    <source>
        <dbReference type="ARBA" id="ARBA00022771"/>
    </source>
</evidence>